<sequence>MRDMKAYTWNRKRTALGEYPYKVSSAGDLPDLDESLKQIGEYQRRLRANGRRSLLLVVHGPDASGKDSLIRTLATYMDPTGFHAWSFSRPSGMEQRHDFLWRIVPCLPAAGEVAAFNRSHHEAVMAERLWPVHDPDSYDWAGRYDAICAFERHLVREGTQVIKIWLNVSENEQAKRLLKRLEKARKRWKFDGADLEAWRRREDYHQIASEAITATHADEAPWWIIPGDNKPEARALVAAALAERLATMAPDYPPPDEDALSAYRTLLADRYRNGR</sequence>
<comment type="similarity">
    <text evidence="1">Belongs to the polyphosphate kinase 2 (PPK2) family. Class I subfamily.</text>
</comment>
<evidence type="ECO:0000256" key="1">
    <source>
        <dbReference type="ARBA" id="ARBA00009924"/>
    </source>
</evidence>
<organism evidence="5 6">
    <name type="scientific">Tamilnaduibacter salinus</name>
    <dbReference type="NCBI Taxonomy" id="1484056"/>
    <lineage>
        <taxon>Bacteria</taxon>
        <taxon>Pseudomonadati</taxon>
        <taxon>Pseudomonadota</taxon>
        <taxon>Gammaproteobacteria</taxon>
        <taxon>Pseudomonadales</taxon>
        <taxon>Marinobacteraceae</taxon>
        <taxon>Tamilnaduibacter</taxon>
    </lineage>
</organism>
<dbReference type="PANTHER" id="PTHR34383:SF3">
    <property type="entry name" value="POLYPHOSPHATE:AMP PHOSPHOTRANSFERASE"/>
    <property type="match status" value="1"/>
</dbReference>
<gene>
    <name evidence="5" type="ORF">C8D92_10537</name>
</gene>
<dbReference type="Proteomes" id="UP000245887">
    <property type="component" value="Unassembled WGS sequence"/>
</dbReference>
<comment type="caution">
    <text evidence="5">The sequence shown here is derived from an EMBL/GenBank/DDBJ whole genome shotgun (WGS) entry which is preliminary data.</text>
</comment>
<dbReference type="InterPro" id="IPR016898">
    <property type="entry name" value="Polyphosphate_phosphotransfera"/>
</dbReference>
<dbReference type="AlphaFoldDB" id="A0A2U1CWH6"/>
<evidence type="ECO:0000259" key="4">
    <source>
        <dbReference type="Pfam" id="PF03976"/>
    </source>
</evidence>
<dbReference type="PIRSF" id="PIRSF028756">
    <property type="entry name" value="PPK2_prd"/>
    <property type="match status" value="1"/>
</dbReference>
<keyword evidence="2" id="KW-0808">Transferase</keyword>
<evidence type="ECO:0000256" key="3">
    <source>
        <dbReference type="ARBA" id="ARBA00022777"/>
    </source>
</evidence>
<evidence type="ECO:0000256" key="2">
    <source>
        <dbReference type="ARBA" id="ARBA00022679"/>
    </source>
</evidence>
<dbReference type="SUPFAM" id="SSF52540">
    <property type="entry name" value="P-loop containing nucleoside triphosphate hydrolases"/>
    <property type="match status" value="1"/>
</dbReference>
<dbReference type="GO" id="GO:0008976">
    <property type="term" value="F:polyphosphate kinase activity"/>
    <property type="evidence" value="ECO:0007669"/>
    <property type="project" value="InterPro"/>
</dbReference>
<evidence type="ECO:0000313" key="6">
    <source>
        <dbReference type="Proteomes" id="UP000245887"/>
    </source>
</evidence>
<protein>
    <submittedName>
        <fullName evidence="5">Polyphosphate kinase 2 (PPK2 family)</fullName>
    </submittedName>
</protein>
<feature type="domain" description="Polyphosphate kinase-2-related" evidence="4">
    <location>
        <begin position="37"/>
        <end position="249"/>
    </location>
</feature>
<proteinExistence type="inferred from homology"/>
<dbReference type="InterPro" id="IPR027417">
    <property type="entry name" value="P-loop_NTPase"/>
</dbReference>
<evidence type="ECO:0000313" key="5">
    <source>
        <dbReference type="EMBL" id="PVY76284.1"/>
    </source>
</evidence>
<dbReference type="PANTHER" id="PTHR34383">
    <property type="entry name" value="POLYPHOSPHATE:AMP PHOSPHOTRANSFERASE-RELATED"/>
    <property type="match status" value="1"/>
</dbReference>
<dbReference type="EMBL" id="QEKQ01000005">
    <property type="protein sequence ID" value="PVY76284.1"/>
    <property type="molecule type" value="Genomic_DNA"/>
</dbReference>
<keyword evidence="3 5" id="KW-0418">Kinase</keyword>
<dbReference type="OrthoDB" id="9775224at2"/>
<dbReference type="InterPro" id="IPR022488">
    <property type="entry name" value="PPK2-related"/>
</dbReference>
<dbReference type="Pfam" id="PF03976">
    <property type="entry name" value="PPK2"/>
    <property type="match status" value="1"/>
</dbReference>
<reference evidence="5 6" key="1">
    <citation type="submission" date="2018-04" db="EMBL/GenBank/DDBJ databases">
        <title>Genomic Encyclopedia of Type Strains, Phase IV (KMG-IV): sequencing the most valuable type-strain genomes for metagenomic binning, comparative biology and taxonomic classification.</title>
        <authorList>
            <person name="Goeker M."/>
        </authorList>
    </citation>
    <scope>NUCLEOTIDE SEQUENCE [LARGE SCALE GENOMIC DNA]</scope>
    <source>
        <strain evidence="5 6">DSM 28688</strain>
    </source>
</reference>
<name>A0A2U1CWH6_9GAMM</name>
<accession>A0A2U1CWH6</accession>
<dbReference type="Gene3D" id="3.40.50.300">
    <property type="entry name" value="P-loop containing nucleotide triphosphate hydrolases"/>
    <property type="match status" value="1"/>
</dbReference>